<keyword evidence="11" id="KW-0414">Isoprene biosynthesis</keyword>
<evidence type="ECO:0000256" key="4">
    <source>
        <dbReference type="ARBA" id="ARBA00012382"/>
    </source>
</evidence>
<protein>
    <recommendedName>
        <fullName evidence="12">Geranylgeranyl diphosphate synthase</fullName>
        <ecNumber evidence="4">2.5.1.29</ecNumber>
    </recommendedName>
    <alternativeName>
        <fullName evidence="13">Farnesyltranstransferase</fullName>
    </alternativeName>
</protein>
<evidence type="ECO:0000256" key="10">
    <source>
        <dbReference type="ARBA" id="ARBA00023171"/>
    </source>
</evidence>
<evidence type="ECO:0000313" key="17">
    <source>
        <dbReference type="EMBL" id="KAA9006966.1"/>
    </source>
</evidence>
<evidence type="ECO:0000256" key="13">
    <source>
        <dbReference type="ARBA" id="ARBA00032052"/>
    </source>
</evidence>
<evidence type="ECO:0000256" key="11">
    <source>
        <dbReference type="ARBA" id="ARBA00023229"/>
    </source>
</evidence>
<evidence type="ECO:0000256" key="7">
    <source>
        <dbReference type="ARBA" id="ARBA00022723"/>
    </source>
</evidence>
<dbReference type="PANTHER" id="PTHR43281:SF1">
    <property type="entry name" value="FARNESYL DIPHOSPHATE SYNTHASE"/>
    <property type="match status" value="1"/>
</dbReference>
<dbReference type="GO" id="GO:0046872">
    <property type="term" value="F:metal ion binding"/>
    <property type="evidence" value="ECO:0007669"/>
    <property type="project" value="UniProtKB-KW"/>
</dbReference>
<dbReference type="Gene3D" id="1.10.600.10">
    <property type="entry name" value="Farnesyl Diphosphate Synthase"/>
    <property type="match status" value="1"/>
</dbReference>
<keyword evidence="9" id="KW-0460">Magnesium</keyword>
<dbReference type="EC" id="2.5.1.29" evidence="4"/>
<dbReference type="RefSeq" id="WP_150445985.1">
    <property type="nucleotide sequence ID" value="NZ_VYQE01000004.1"/>
</dbReference>
<keyword evidence="7" id="KW-0479">Metal-binding</keyword>
<dbReference type="CDD" id="cd00685">
    <property type="entry name" value="Trans_IPPS_HT"/>
    <property type="match status" value="1"/>
</dbReference>
<comment type="catalytic activity">
    <reaction evidence="14">
        <text>isopentenyl diphosphate + (2E,6E)-farnesyl diphosphate = (2E,6E,10E)-geranylgeranyl diphosphate + diphosphate</text>
        <dbReference type="Rhea" id="RHEA:17653"/>
        <dbReference type="ChEBI" id="CHEBI:33019"/>
        <dbReference type="ChEBI" id="CHEBI:58756"/>
        <dbReference type="ChEBI" id="CHEBI:128769"/>
        <dbReference type="ChEBI" id="CHEBI:175763"/>
        <dbReference type="EC" id="2.5.1.29"/>
    </reaction>
</comment>
<dbReference type="EMBL" id="VYQE01000004">
    <property type="protein sequence ID" value="KAA9006966.1"/>
    <property type="molecule type" value="Genomic_DNA"/>
</dbReference>
<evidence type="ECO:0000256" key="6">
    <source>
        <dbReference type="ARBA" id="ARBA00022679"/>
    </source>
</evidence>
<gene>
    <name evidence="17" type="ORF">F3S47_14470</name>
</gene>
<dbReference type="GO" id="GO:0015979">
    <property type="term" value="P:photosynthesis"/>
    <property type="evidence" value="ECO:0007669"/>
    <property type="project" value="UniProtKB-KW"/>
</dbReference>
<dbReference type="GO" id="GO:0015995">
    <property type="term" value="P:chlorophyll biosynthetic process"/>
    <property type="evidence" value="ECO:0007669"/>
    <property type="project" value="UniProtKB-KW"/>
</dbReference>
<evidence type="ECO:0000256" key="2">
    <source>
        <dbReference type="ARBA" id="ARBA00005221"/>
    </source>
</evidence>
<keyword evidence="10" id="KW-0149">Chlorophyll biosynthesis</keyword>
<evidence type="ECO:0000256" key="12">
    <source>
        <dbReference type="ARBA" id="ARBA00023818"/>
    </source>
</evidence>
<dbReference type="InterPro" id="IPR008949">
    <property type="entry name" value="Isoprenoid_synthase_dom_sf"/>
</dbReference>
<dbReference type="SUPFAM" id="SSF48576">
    <property type="entry name" value="Terpenoid synthases"/>
    <property type="match status" value="1"/>
</dbReference>
<dbReference type="Pfam" id="PF00348">
    <property type="entry name" value="polyprenyl_synt"/>
    <property type="match status" value="1"/>
</dbReference>
<reference evidence="17 18" key="1">
    <citation type="submission" date="2019-09" db="EMBL/GenBank/DDBJ databases">
        <authorList>
            <person name="Park J.-S."/>
            <person name="Choi H.-J."/>
        </authorList>
    </citation>
    <scope>NUCLEOTIDE SEQUENCE [LARGE SCALE GENOMIC DNA]</scope>
    <source>
        <strain evidence="17 18">176SS1-4</strain>
    </source>
</reference>
<evidence type="ECO:0000256" key="8">
    <source>
        <dbReference type="ARBA" id="ARBA00022746"/>
    </source>
</evidence>
<evidence type="ECO:0000256" key="5">
    <source>
        <dbReference type="ARBA" id="ARBA00022531"/>
    </source>
</evidence>
<dbReference type="InterPro" id="IPR033749">
    <property type="entry name" value="Polyprenyl_synt_CS"/>
</dbReference>
<dbReference type="AlphaFoldDB" id="A0A5J5GFE7"/>
<dbReference type="SFLD" id="SFLDG01017">
    <property type="entry name" value="Polyprenyl_Transferase_Like"/>
    <property type="match status" value="1"/>
</dbReference>
<dbReference type="FunFam" id="1.10.600.10:FF:000001">
    <property type="entry name" value="Geranylgeranyl diphosphate synthase"/>
    <property type="match status" value="1"/>
</dbReference>
<accession>A0A5J5GFE7</accession>
<dbReference type="GO" id="GO:0016117">
    <property type="term" value="P:carotenoid biosynthetic process"/>
    <property type="evidence" value="ECO:0007669"/>
    <property type="project" value="UniProtKB-KW"/>
</dbReference>
<evidence type="ECO:0000256" key="14">
    <source>
        <dbReference type="ARBA" id="ARBA00048119"/>
    </source>
</evidence>
<comment type="pathway">
    <text evidence="2">Isoprenoid biosynthesis; geranylgeranyl diphosphate biosynthesis; geranylgeranyl diphosphate from farnesyl diphosphate and isopentenyl diphosphate: step 1/1.</text>
</comment>
<evidence type="ECO:0000256" key="3">
    <source>
        <dbReference type="ARBA" id="ARBA00006706"/>
    </source>
</evidence>
<dbReference type="GO" id="GO:0004311">
    <property type="term" value="F:geranylgeranyl diphosphate synthase activity"/>
    <property type="evidence" value="ECO:0007669"/>
    <property type="project" value="UniProtKB-EC"/>
</dbReference>
<sequence length="297" mass="31108">MVDGRLAEAGARIRDHLRESVPPSGVAEADLLGEAVAYASEGGKAVRGALVLESCAICGVDAGAALKAASAIEAIHAYSLVHDDLPAMDDDDMRRGRPTLHRAYGEALAILAGDALQSLAFDRLAAITEAPPERVLALVGALARDAGPRGMVEGQWLDMRAESHPLPESAPMEDRLRRIEDIQSRKTGALLRWSCEAGPILGGQDPAPFRAYADAVGLAFQVRDDLLDVEGSAEETGKAVGKDAAAGKATFVGLLGVDGARAKAGALLDEALAALDPFGPSADFLRELARFIVTRDR</sequence>
<dbReference type="PROSITE" id="PS00444">
    <property type="entry name" value="POLYPRENYL_SYNTHASE_2"/>
    <property type="match status" value="1"/>
</dbReference>
<dbReference type="SFLD" id="SFLDS00005">
    <property type="entry name" value="Isoprenoid_Synthase_Type_I"/>
    <property type="match status" value="1"/>
</dbReference>
<comment type="function">
    <text evidence="15">Catalyzes the condensation of farnesyl diphosphate (FPP) and isopentenyl diphosphate (IPP) to yield geranylgeranyl diphosphate (GGPP) needed for biosynthesis of carotenoids and diterpenes.</text>
</comment>
<keyword evidence="5" id="KW-0602">Photosynthesis</keyword>
<dbReference type="Proteomes" id="UP000326554">
    <property type="component" value="Unassembled WGS sequence"/>
</dbReference>
<keyword evidence="8" id="KW-0125">Carotenoid biosynthesis</keyword>
<comment type="caution">
    <text evidence="17">The sequence shown here is derived from an EMBL/GenBank/DDBJ whole genome shotgun (WGS) entry which is preliminary data.</text>
</comment>
<keyword evidence="6 16" id="KW-0808">Transferase</keyword>
<proteinExistence type="inferred from homology"/>
<keyword evidence="18" id="KW-1185">Reference proteome</keyword>
<dbReference type="PANTHER" id="PTHR43281">
    <property type="entry name" value="FARNESYL DIPHOSPHATE SYNTHASE"/>
    <property type="match status" value="1"/>
</dbReference>
<dbReference type="PROSITE" id="PS00723">
    <property type="entry name" value="POLYPRENYL_SYNTHASE_1"/>
    <property type="match status" value="1"/>
</dbReference>
<evidence type="ECO:0000256" key="15">
    <source>
        <dbReference type="ARBA" id="ARBA00054703"/>
    </source>
</evidence>
<evidence type="ECO:0000256" key="16">
    <source>
        <dbReference type="RuleBase" id="RU004466"/>
    </source>
</evidence>
<comment type="similarity">
    <text evidence="3 16">Belongs to the FPP/GGPP synthase family.</text>
</comment>
<dbReference type="InterPro" id="IPR000092">
    <property type="entry name" value="Polyprenyl_synt"/>
</dbReference>
<organism evidence="17 18">
    <name type="scientific">Histidinibacterium aquaticum</name>
    <dbReference type="NCBI Taxonomy" id="2613962"/>
    <lineage>
        <taxon>Bacteria</taxon>
        <taxon>Pseudomonadati</taxon>
        <taxon>Pseudomonadota</taxon>
        <taxon>Alphaproteobacteria</taxon>
        <taxon>Rhodobacterales</taxon>
        <taxon>Paracoccaceae</taxon>
        <taxon>Histidinibacterium</taxon>
    </lineage>
</organism>
<name>A0A5J5GFE7_9RHOB</name>
<comment type="cofactor">
    <cofactor evidence="1">
        <name>Mg(2+)</name>
        <dbReference type="ChEBI" id="CHEBI:18420"/>
    </cofactor>
</comment>
<evidence type="ECO:0000256" key="9">
    <source>
        <dbReference type="ARBA" id="ARBA00022842"/>
    </source>
</evidence>
<evidence type="ECO:0000313" key="18">
    <source>
        <dbReference type="Proteomes" id="UP000326554"/>
    </source>
</evidence>
<evidence type="ECO:0000256" key="1">
    <source>
        <dbReference type="ARBA" id="ARBA00001946"/>
    </source>
</evidence>